<dbReference type="GO" id="GO:0016020">
    <property type="term" value="C:membrane"/>
    <property type="evidence" value="ECO:0007669"/>
    <property type="project" value="UniProtKB-SubCell"/>
</dbReference>
<dbReference type="EMBL" id="RBXT01000001">
    <property type="protein sequence ID" value="RKT78381.1"/>
    <property type="molecule type" value="Genomic_DNA"/>
</dbReference>
<accession>A0A495XUZ6</accession>
<evidence type="ECO:0000256" key="5">
    <source>
        <dbReference type="PIRSR" id="PIRSR604254-1"/>
    </source>
</evidence>
<keyword evidence="4 6" id="KW-0472">Membrane</keyword>
<dbReference type="Proteomes" id="UP000590811">
    <property type="component" value="Unassembled WGS sequence"/>
</dbReference>
<evidence type="ECO:0000313" key="7">
    <source>
        <dbReference type="EMBL" id="MBB2985627.1"/>
    </source>
</evidence>
<feature type="transmembrane region" description="Helical" evidence="6">
    <location>
        <begin position="54"/>
        <end position="75"/>
    </location>
</feature>
<organism evidence="8 9">
    <name type="scientific">Terracoccus luteus</name>
    <dbReference type="NCBI Taxonomy" id="53356"/>
    <lineage>
        <taxon>Bacteria</taxon>
        <taxon>Bacillati</taxon>
        <taxon>Actinomycetota</taxon>
        <taxon>Actinomycetes</taxon>
        <taxon>Micrococcales</taxon>
        <taxon>Intrasporangiaceae</taxon>
        <taxon>Terracoccus</taxon>
    </lineage>
</organism>
<evidence type="ECO:0000256" key="1">
    <source>
        <dbReference type="ARBA" id="ARBA00004141"/>
    </source>
</evidence>
<reference evidence="8 9" key="1">
    <citation type="submission" date="2018-10" db="EMBL/GenBank/DDBJ databases">
        <title>Sequencing the genomes of 1000 actinobacteria strains.</title>
        <authorList>
            <person name="Klenk H.-P."/>
        </authorList>
    </citation>
    <scope>NUCLEOTIDE SEQUENCE [LARGE SCALE GENOMIC DNA]</scope>
    <source>
        <strain evidence="8 9">DSM 44267</strain>
    </source>
</reference>
<feature type="transmembrane region" description="Helical" evidence="6">
    <location>
        <begin position="171"/>
        <end position="192"/>
    </location>
</feature>
<keyword evidence="3 6" id="KW-1133">Transmembrane helix</keyword>
<reference evidence="7 10" key="2">
    <citation type="submission" date="2020-08" db="EMBL/GenBank/DDBJ databases">
        <title>Genomic Encyclopedia of Type Strains, Phase IV (KMG-V): Genome sequencing to study the core and pangenomes of soil and plant-associated prokaryotes.</title>
        <authorList>
            <person name="Whitman W."/>
        </authorList>
    </citation>
    <scope>NUCLEOTIDE SEQUENCE [LARGE SCALE GENOMIC DNA]</scope>
    <source>
        <strain evidence="7 10">B3ACCR2</strain>
    </source>
</reference>
<dbReference type="RefSeq" id="WP_121032567.1">
    <property type="nucleotide sequence ID" value="NZ_JACHVT010000002.1"/>
</dbReference>
<name>A0A495XUZ6_9MICO</name>
<proteinExistence type="predicted"/>
<feature type="transmembrane region" description="Helical" evidence="6">
    <location>
        <begin position="145"/>
        <end position="165"/>
    </location>
</feature>
<comment type="subcellular location">
    <subcellularLocation>
        <location evidence="1">Membrane</location>
        <topology evidence="1">Multi-pass membrane protein</topology>
    </subcellularLocation>
</comment>
<evidence type="ECO:0000256" key="2">
    <source>
        <dbReference type="ARBA" id="ARBA00022692"/>
    </source>
</evidence>
<dbReference type="Proteomes" id="UP000278440">
    <property type="component" value="Unassembled WGS sequence"/>
</dbReference>
<dbReference type="Pfam" id="PF03006">
    <property type="entry name" value="HlyIII"/>
    <property type="match status" value="1"/>
</dbReference>
<keyword evidence="9" id="KW-1185">Reference proteome</keyword>
<dbReference type="GO" id="GO:0046872">
    <property type="term" value="F:metal ion binding"/>
    <property type="evidence" value="ECO:0007669"/>
    <property type="project" value="UniProtKB-KW"/>
</dbReference>
<comment type="caution">
    <text evidence="8">The sequence shown here is derived from an EMBL/GenBank/DDBJ whole genome shotgun (WGS) entry which is preliminary data.</text>
</comment>
<dbReference type="InterPro" id="IPR004254">
    <property type="entry name" value="AdipoR/HlyIII-related"/>
</dbReference>
<feature type="transmembrane region" description="Helical" evidence="6">
    <location>
        <begin position="96"/>
        <end position="113"/>
    </location>
</feature>
<evidence type="ECO:0000313" key="8">
    <source>
        <dbReference type="EMBL" id="RKT78381.1"/>
    </source>
</evidence>
<feature type="binding site" evidence="5">
    <location>
        <position position="76"/>
    </location>
    <ligand>
        <name>Zn(2+)</name>
        <dbReference type="ChEBI" id="CHEBI:29105"/>
    </ligand>
</feature>
<dbReference type="PANTHER" id="PTHR20855">
    <property type="entry name" value="ADIPOR/PROGESTIN RECEPTOR-RELATED"/>
    <property type="match status" value="1"/>
</dbReference>
<keyword evidence="5" id="KW-0862">Zinc</keyword>
<evidence type="ECO:0000256" key="6">
    <source>
        <dbReference type="SAM" id="Phobius"/>
    </source>
</evidence>
<dbReference type="OrthoDB" id="9813689at2"/>
<keyword evidence="2 6" id="KW-0812">Transmembrane</keyword>
<feature type="transmembrane region" description="Helical" evidence="6">
    <location>
        <begin position="29"/>
        <end position="48"/>
    </location>
</feature>
<feature type="transmembrane region" description="Helical" evidence="6">
    <location>
        <begin position="213"/>
        <end position="233"/>
    </location>
</feature>
<evidence type="ECO:0000256" key="4">
    <source>
        <dbReference type="ARBA" id="ARBA00023136"/>
    </source>
</evidence>
<keyword evidence="5" id="KW-0479">Metal-binding</keyword>
<dbReference type="PANTHER" id="PTHR20855:SF3">
    <property type="entry name" value="LD03007P"/>
    <property type="match status" value="1"/>
</dbReference>
<evidence type="ECO:0000313" key="10">
    <source>
        <dbReference type="Proteomes" id="UP000590811"/>
    </source>
</evidence>
<feature type="binding site" evidence="5">
    <location>
        <position position="209"/>
    </location>
    <ligand>
        <name>Zn(2+)</name>
        <dbReference type="ChEBI" id="CHEBI:29105"/>
    </ligand>
</feature>
<evidence type="ECO:0000256" key="3">
    <source>
        <dbReference type="ARBA" id="ARBA00022989"/>
    </source>
</evidence>
<feature type="transmembrane region" description="Helical" evidence="6">
    <location>
        <begin position="119"/>
        <end position="138"/>
    </location>
</feature>
<feature type="binding site" evidence="5">
    <location>
        <position position="205"/>
    </location>
    <ligand>
        <name>Zn(2+)</name>
        <dbReference type="ChEBI" id="CHEBI:29105"/>
    </ligand>
</feature>
<gene>
    <name evidence="8" type="ORF">DFJ68_1825</name>
    <name evidence="7" type="ORF">FHW14_000776</name>
</gene>
<protein>
    <submittedName>
        <fullName evidence="8">Hemolysin III</fullName>
    </submittedName>
</protein>
<sequence length="234" mass="25228">MSERTDRPAPSAGSTSGIVAAVKPRLRGWLHLVMFPLALLGGLVLVVVSDPGTVRTASIVFTVSAALLFGVSAVYHRGTWGPRMAALLKRFDHSNIYLIIAGTYTPFAVTLLPGDQARLLLTVIWGGAIAGVLFRIFWVGAPRWLYTALYIALGWAAIFYVVPFWQSGGPLIGSLIGLGGLLYTAGGIVYGIKRPNPWPRWFGFHEVFHAFTLGGFITHFIAVTLAVIGYQAAT</sequence>
<dbReference type="EMBL" id="JACHVT010000002">
    <property type="protein sequence ID" value="MBB2985627.1"/>
    <property type="molecule type" value="Genomic_DNA"/>
</dbReference>
<evidence type="ECO:0000313" key="9">
    <source>
        <dbReference type="Proteomes" id="UP000278440"/>
    </source>
</evidence>
<dbReference type="AlphaFoldDB" id="A0A495XUZ6"/>